<reference evidence="3 4" key="1">
    <citation type="submission" date="2024-03" db="EMBL/GenBank/DDBJ databases">
        <title>Adaptation during the transition from Ophiocordyceps entomopathogen to insect associate is accompanied by gene loss and intensified selection.</title>
        <authorList>
            <person name="Ward C.M."/>
            <person name="Onetto C.A."/>
            <person name="Borneman A.R."/>
        </authorList>
    </citation>
    <scope>NUCLEOTIDE SEQUENCE [LARGE SCALE GENOMIC DNA]</scope>
    <source>
        <strain evidence="3">AWRI1</strain>
        <tissue evidence="3">Single Adult Female</tissue>
    </source>
</reference>
<evidence type="ECO:0000256" key="2">
    <source>
        <dbReference type="SAM" id="Phobius"/>
    </source>
</evidence>
<accession>A0AAN9TDP4</accession>
<feature type="region of interest" description="Disordered" evidence="1">
    <location>
        <begin position="260"/>
        <end position="318"/>
    </location>
</feature>
<dbReference type="EMBL" id="JBBCAQ010000032">
    <property type="protein sequence ID" value="KAK7584210.1"/>
    <property type="molecule type" value="Genomic_DNA"/>
</dbReference>
<proteinExistence type="predicted"/>
<comment type="caution">
    <text evidence="3">The sequence shown here is derived from an EMBL/GenBank/DDBJ whole genome shotgun (WGS) entry which is preliminary data.</text>
</comment>
<dbReference type="AlphaFoldDB" id="A0AAN9TDP4"/>
<keyword evidence="2" id="KW-0812">Transmembrane</keyword>
<dbReference type="Proteomes" id="UP001367676">
    <property type="component" value="Unassembled WGS sequence"/>
</dbReference>
<evidence type="ECO:0000313" key="3">
    <source>
        <dbReference type="EMBL" id="KAK7584210.1"/>
    </source>
</evidence>
<keyword evidence="4" id="KW-1185">Reference proteome</keyword>
<gene>
    <name evidence="3" type="ORF">V9T40_005173</name>
</gene>
<evidence type="ECO:0000256" key="1">
    <source>
        <dbReference type="SAM" id="MobiDB-lite"/>
    </source>
</evidence>
<keyword evidence="2" id="KW-1133">Transmembrane helix</keyword>
<protein>
    <submittedName>
        <fullName evidence="3">Uncharacterized protein</fullName>
    </submittedName>
</protein>
<evidence type="ECO:0000313" key="4">
    <source>
        <dbReference type="Proteomes" id="UP001367676"/>
    </source>
</evidence>
<name>A0AAN9TDP4_9HEMI</name>
<feature type="transmembrane region" description="Helical" evidence="2">
    <location>
        <begin position="96"/>
        <end position="121"/>
    </location>
</feature>
<feature type="compositionally biased region" description="Basic and acidic residues" evidence="1">
    <location>
        <begin position="292"/>
        <end position="306"/>
    </location>
</feature>
<keyword evidence="2" id="KW-0472">Membrane</keyword>
<sequence length="318" mass="34784">MMDFEGDLSDRRKNKLRRASAYSVGCGYVLRYYKDKLIDHLVCLYCYVNNKHDYISFNDKGKDGNIDSRHKSNPLCPEVNLLTGTVLFWNFLRNNVICLLATIFISSSIIFSVIVAVYFSIKNFDHWKKYLLGKNAVDVEQEVPPTPGSASAPPAPTSPIVSQALTATTIGDAQPVAISQAIKLSAANTLPLQCPLQLQELRSFPRQKLPIIEESGKNLATGLKNDIIKSVEIAAAGTVTSGHKVNKTVATSATRPIGARKMVAEGASKTSRGMGASKNGKNRISDPIYGQRDNRGTNKRPKVEKLRQKKLGGGSRCS</sequence>
<organism evidence="3 4">
    <name type="scientific">Parthenolecanium corni</name>
    <dbReference type="NCBI Taxonomy" id="536013"/>
    <lineage>
        <taxon>Eukaryota</taxon>
        <taxon>Metazoa</taxon>
        <taxon>Ecdysozoa</taxon>
        <taxon>Arthropoda</taxon>
        <taxon>Hexapoda</taxon>
        <taxon>Insecta</taxon>
        <taxon>Pterygota</taxon>
        <taxon>Neoptera</taxon>
        <taxon>Paraneoptera</taxon>
        <taxon>Hemiptera</taxon>
        <taxon>Sternorrhyncha</taxon>
        <taxon>Coccoidea</taxon>
        <taxon>Coccidae</taxon>
        <taxon>Parthenolecanium</taxon>
    </lineage>
</organism>